<reference evidence="3 4" key="1">
    <citation type="submission" date="2020-01" db="EMBL/GenBank/DDBJ databases">
        <title>Leptobacterium flavescens.</title>
        <authorList>
            <person name="Wang G."/>
        </authorList>
    </citation>
    <scope>NUCLEOTIDE SEQUENCE [LARGE SCALE GENOMIC DNA]</scope>
    <source>
        <strain evidence="3 4">KCTC 22160</strain>
    </source>
</reference>
<feature type="domain" description="DUF6265" evidence="2">
    <location>
        <begin position="27"/>
        <end position="132"/>
    </location>
</feature>
<feature type="chain" id="PRO_5027079594" description="DUF6265 domain-containing protein" evidence="1">
    <location>
        <begin position="21"/>
        <end position="147"/>
    </location>
</feature>
<protein>
    <recommendedName>
        <fullName evidence="2">DUF6265 domain-containing protein</fullName>
    </recommendedName>
</protein>
<dbReference type="RefSeq" id="WP_163607701.1">
    <property type="nucleotide sequence ID" value="NZ_JAABOO010000003.1"/>
</dbReference>
<dbReference type="AlphaFoldDB" id="A0A6P0UQX9"/>
<comment type="caution">
    <text evidence="3">The sequence shown here is derived from an EMBL/GenBank/DDBJ whole genome shotgun (WGS) entry which is preliminary data.</text>
</comment>
<evidence type="ECO:0000259" key="2">
    <source>
        <dbReference type="Pfam" id="PF19780"/>
    </source>
</evidence>
<accession>A0A6P0UQX9</accession>
<name>A0A6P0UQX9_9FLAO</name>
<evidence type="ECO:0000313" key="4">
    <source>
        <dbReference type="Proteomes" id="UP000468581"/>
    </source>
</evidence>
<sequence>MKKVYPLLFLMALFTVQSCAQDNKLRFLEGTWKVENKETYEEWKADGKDGLTGRSYRIRDGKEITTERLQIRKDKKDIIYTATVLNQNQGKGIDFKLNREIKEVFAFENPEHDFPKKIIYTQIGDNKLQVKVLGENDKGFILTMIKQ</sequence>
<keyword evidence="1" id="KW-0732">Signal</keyword>
<gene>
    <name evidence="3" type="ORF">GWK08_13220</name>
</gene>
<evidence type="ECO:0000256" key="1">
    <source>
        <dbReference type="SAM" id="SignalP"/>
    </source>
</evidence>
<organism evidence="3 4">
    <name type="scientific">Leptobacterium flavescens</name>
    <dbReference type="NCBI Taxonomy" id="472055"/>
    <lineage>
        <taxon>Bacteria</taxon>
        <taxon>Pseudomonadati</taxon>
        <taxon>Bacteroidota</taxon>
        <taxon>Flavobacteriia</taxon>
        <taxon>Flavobacteriales</taxon>
        <taxon>Flavobacteriaceae</taxon>
        <taxon>Leptobacterium</taxon>
    </lineage>
</organism>
<dbReference type="Proteomes" id="UP000468581">
    <property type="component" value="Unassembled WGS sequence"/>
</dbReference>
<dbReference type="PROSITE" id="PS51257">
    <property type="entry name" value="PROKAR_LIPOPROTEIN"/>
    <property type="match status" value="1"/>
</dbReference>
<evidence type="ECO:0000313" key="3">
    <source>
        <dbReference type="EMBL" id="NER14408.1"/>
    </source>
</evidence>
<proteinExistence type="predicted"/>
<keyword evidence="4" id="KW-1185">Reference proteome</keyword>
<feature type="signal peptide" evidence="1">
    <location>
        <begin position="1"/>
        <end position="20"/>
    </location>
</feature>
<dbReference type="Pfam" id="PF19780">
    <property type="entry name" value="DUF6265"/>
    <property type="match status" value="1"/>
</dbReference>
<dbReference type="EMBL" id="JAABOO010000003">
    <property type="protein sequence ID" value="NER14408.1"/>
    <property type="molecule type" value="Genomic_DNA"/>
</dbReference>
<dbReference type="InterPro" id="IPR046232">
    <property type="entry name" value="DUF6265"/>
</dbReference>